<dbReference type="InterPro" id="IPR016181">
    <property type="entry name" value="Acyl_CoA_acyltransferase"/>
</dbReference>
<feature type="region of interest" description="Disordered" evidence="7">
    <location>
        <begin position="790"/>
        <end position="809"/>
    </location>
</feature>
<evidence type="ECO:0000256" key="5">
    <source>
        <dbReference type="ARBA" id="ARBA00023242"/>
    </source>
</evidence>
<evidence type="ECO:0000256" key="2">
    <source>
        <dbReference type="ARBA" id="ARBA00022723"/>
    </source>
</evidence>
<dbReference type="Pfam" id="PF16135">
    <property type="entry name" value="TDBD"/>
    <property type="match status" value="1"/>
</dbReference>
<dbReference type="GO" id="GO:0008270">
    <property type="term" value="F:zinc ion binding"/>
    <property type="evidence" value="ECO:0007669"/>
    <property type="project" value="UniProtKB-KW"/>
</dbReference>
<keyword evidence="3 6" id="KW-0863">Zinc-finger</keyword>
<dbReference type="PROSITE" id="PS50016">
    <property type="entry name" value="ZF_PHD_2"/>
    <property type="match status" value="1"/>
</dbReference>
<dbReference type="CDD" id="cd15532">
    <property type="entry name" value="PHD2_CHD_II"/>
    <property type="match status" value="1"/>
</dbReference>
<dbReference type="InterPro" id="IPR013083">
    <property type="entry name" value="Znf_RING/FYVE/PHD"/>
</dbReference>
<dbReference type="CDD" id="cd04301">
    <property type="entry name" value="NAT_SF"/>
    <property type="match status" value="1"/>
</dbReference>
<proteinExistence type="predicted"/>
<dbReference type="Pfam" id="PF23209">
    <property type="entry name" value="IDM1_C"/>
    <property type="match status" value="1"/>
</dbReference>
<feature type="domain" description="N-acetyltransferase" evidence="9">
    <location>
        <begin position="1079"/>
        <end position="1236"/>
    </location>
</feature>
<sequence length="1350" mass="150793">MKRDSNKSVKMLFSKEFEGLHDDGFEGSIDEHYIFREVFFGNDSCQTSNRCLVTGAINFECDYSPHTYAPPCLTGENSVITNEQDSCKLKEGCRAYAVPGSFSEGFALSMKNDPSVNVKRMKLSVDELSNVKPCLGKVLNPSASLKGTVSGVSQPAAYSLCDTITCRLVESSSQGVTSSCYLLKRHVETDNRGDVGDRDVSNHRLSSLNGSDKREVVANKPIASPVSQESHANKLLVANPIITVASKSGSLKYSKPRWKESCFVKLPLNEMLLPRDSLKDPRSFLRYHINHLLIEAGWEIGRRRRSNKFHGLGEYVYKSPPGRPIREFHRAWEVCGQTLFDDADSVVQETDSKQWLDLSQFWSDLSNTIQEIEGQLDNVETTTTLAHRWCLLDPFALVVFIDKTLGVLRAGKGVKARRGFVINSSAKHGDVLALKNVDLSSLPASGSDSTCDQSGHCLFEVPVSSGNENFMLGGSETVSPHQDSNKSSPSCDIDRSDHNGKMPFIVVKDVSMGSSEEVGGFFERKPTYEVGNLLEGYVHDRSYHIPDDWTESNDNRTYVQLRSTVSASELCGPSVAEDSNLVTPEDMDSLQRKCGKAVNFKKNDASFVEAVILKKSAQTKSKKINEIKLPTSYKHDRIGVSASCKGGGVDVDITSGNLDSRSVQECLVAYLRNDKSRKKSPLGSVQCWNDKKQFKTKKFQCSNSSKKLVQVTYARKHLKEPIFENSIDEAPVCLKSLSLDSQTWRHNVKSTKLETHDENRPKRVMTCTLNDDDLLISAVIKPKNFRSTTKQSSQKRMSCKSKSLRKHKSQKGSCRLLPRNLIKGGKHFMDGKWSAFTARTVLSWLIHSGVVSLNEVIQFRNPKDDAVVKDGLITWDGILCRCCGEVFSVSEFKIHSGFRLNHSCLNLFLESGKPFTLCQLEAWSAEYKARKSVTQTVQGDETDQNDDSCGLCGDGGELICCDNCPSTFHQACLNSQELPEGSWYCAHCSCWICGAVVNDSEESPGALKCWQCEHKYHEDCLQSRVLNRVASDNRFCGESCQEVYSGLHSRIGFMNMICDGFSWTVLRCIHGDQKVHSGQRFVALKAECNSKLAVALTIMEDCFLPMVDPRTGIDMIPHVLYNWGSQFARLNYHGFYTVVLEKDDVLMSVASIRIHGVTIAEMPLIATCSKYRRQGMCRRLLNSIEEMLKFLKIEKLVISAIPNVVDTWTVGFGFQPLEDDERQSLSNINLMVFPGTIWLKKCLCENQPAVQQTGANERGEVGFFSKVGPDSMQQLDDTSCDHEVDVEMEFRPAECKNLQVDGDQDENLLGHFSELSFKEPASESVGNQVEVLCHVESLNLYDERVQENEK</sequence>
<dbReference type="PANTHER" id="PTHR46508">
    <property type="entry name" value="PHD FINGER FAMILY PROTEIN"/>
    <property type="match status" value="1"/>
</dbReference>
<evidence type="ECO:0000259" key="8">
    <source>
        <dbReference type="PROSITE" id="PS50016"/>
    </source>
</evidence>
<feature type="domain" description="PHD-type" evidence="8">
    <location>
        <begin position="946"/>
        <end position="991"/>
    </location>
</feature>
<evidence type="ECO:0000256" key="7">
    <source>
        <dbReference type="SAM" id="MobiDB-lite"/>
    </source>
</evidence>
<organism evidence="10 12">
    <name type="scientific">Ilex paraguariensis</name>
    <name type="common">yerba mate</name>
    <dbReference type="NCBI Taxonomy" id="185542"/>
    <lineage>
        <taxon>Eukaryota</taxon>
        <taxon>Viridiplantae</taxon>
        <taxon>Streptophyta</taxon>
        <taxon>Embryophyta</taxon>
        <taxon>Tracheophyta</taxon>
        <taxon>Spermatophyta</taxon>
        <taxon>Magnoliopsida</taxon>
        <taxon>eudicotyledons</taxon>
        <taxon>Gunneridae</taxon>
        <taxon>Pentapetalae</taxon>
        <taxon>asterids</taxon>
        <taxon>campanulids</taxon>
        <taxon>Aquifoliales</taxon>
        <taxon>Aquifoliaceae</taxon>
        <taxon>Ilex</taxon>
    </lineage>
</organism>
<dbReference type="InterPro" id="IPR011011">
    <property type="entry name" value="Znf_FYVE_PHD"/>
</dbReference>
<reference evidence="10 12" key="1">
    <citation type="submission" date="2024-02" db="EMBL/GenBank/DDBJ databases">
        <authorList>
            <person name="Vignale AGUSTIN F."/>
            <person name="Sosa J E."/>
            <person name="Modenutti C."/>
        </authorList>
    </citation>
    <scope>NUCLEOTIDE SEQUENCE [LARGE SCALE GENOMIC DNA]</scope>
</reference>
<dbReference type="Gene3D" id="3.30.40.10">
    <property type="entry name" value="Zinc/RING finger domain, C3HC4 (zinc finger)"/>
    <property type="match status" value="1"/>
</dbReference>
<evidence type="ECO:0000256" key="1">
    <source>
        <dbReference type="ARBA" id="ARBA00004123"/>
    </source>
</evidence>
<comment type="subcellular location">
    <subcellularLocation>
        <location evidence="1">Nucleus</location>
    </subcellularLocation>
</comment>
<keyword evidence="4" id="KW-0862">Zinc</keyword>
<dbReference type="InterPro" id="IPR001965">
    <property type="entry name" value="Znf_PHD"/>
</dbReference>
<comment type="caution">
    <text evidence="10">The sequence shown here is derived from an EMBL/GenBank/DDBJ whole genome shotgun (WGS) entry which is preliminary data.</text>
</comment>
<gene>
    <name evidence="10" type="ORF">ILEXP_LOCUS19860</name>
    <name evidence="11" type="ORF">ILEXP_LOCUS28101</name>
</gene>
<keyword evidence="5" id="KW-0539">Nucleus</keyword>
<evidence type="ECO:0000256" key="6">
    <source>
        <dbReference type="PROSITE-ProRule" id="PRU00146"/>
    </source>
</evidence>
<dbReference type="PANTHER" id="PTHR46508:SF2">
    <property type="entry name" value="INCREASED DNA METHYLATION 1"/>
    <property type="match status" value="1"/>
</dbReference>
<dbReference type="InterPro" id="IPR056511">
    <property type="entry name" value="IDM1_C"/>
</dbReference>
<name>A0ABC8S939_9AQUA</name>
<dbReference type="PROSITE" id="PS51186">
    <property type="entry name" value="GNAT"/>
    <property type="match status" value="1"/>
</dbReference>
<dbReference type="EMBL" id="CAUOFW020003350">
    <property type="protein sequence ID" value="CAK9159404.1"/>
    <property type="molecule type" value="Genomic_DNA"/>
</dbReference>
<dbReference type="InterPro" id="IPR019787">
    <property type="entry name" value="Znf_PHD-finger"/>
</dbReference>
<dbReference type="SMART" id="SM00249">
    <property type="entry name" value="PHD"/>
    <property type="match status" value="2"/>
</dbReference>
<evidence type="ECO:0000313" key="10">
    <source>
        <dbReference type="EMBL" id="CAK9151689.1"/>
    </source>
</evidence>
<feature type="compositionally biased region" description="Basic residues" evidence="7">
    <location>
        <begin position="797"/>
        <end position="809"/>
    </location>
</feature>
<keyword evidence="12" id="KW-1185">Reference proteome</keyword>
<keyword evidence="2" id="KW-0479">Metal-binding</keyword>
<accession>A0ABC8S939</accession>
<evidence type="ECO:0000313" key="12">
    <source>
        <dbReference type="Proteomes" id="UP001642360"/>
    </source>
</evidence>
<evidence type="ECO:0000256" key="4">
    <source>
        <dbReference type="ARBA" id="ARBA00022833"/>
    </source>
</evidence>
<protein>
    <submittedName>
        <fullName evidence="10">Uncharacterized protein</fullName>
    </submittedName>
</protein>
<dbReference type="Proteomes" id="UP001642360">
    <property type="component" value="Unassembled WGS sequence"/>
</dbReference>
<dbReference type="InterPro" id="IPR000182">
    <property type="entry name" value="GNAT_dom"/>
</dbReference>
<dbReference type="EMBL" id="CAUOFW020002169">
    <property type="protein sequence ID" value="CAK9151689.1"/>
    <property type="molecule type" value="Genomic_DNA"/>
</dbReference>
<evidence type="ECO:0000313" key="11">
    <source>
        <dbReference type="EMBL" id="CAK9159404.1"/>
    </source>
</evidence>
<evidence type="ECO:0000259" key="9">
    <source>
        <dbReference type="PROSITE" id="PS51186"/>
    </source>
</evidence>
<dbReference type="Pfam" id="PF00628">
    <property type="entry name" value="PHD"/>
    <property type="match status" value="1"/>
</dbReference>
<dbReference type="GO" id="GO:0005634">
    <property type="term" value="C:nucleus"/>
    <property type="evidence" value="ECO:0007669"/>
    <property type="project" value="UniProtKB-SubCell"/>
</dbReference>
<dbReference type="SUPFAM" id="SSF55729">
    <property type="entry name" value="Acyl-CoA N-acyltransferases (Nat)"/>
    <property type="match status" value="1"/>
</dbReference>
<evidence type="ECO:0000256" key="3">
    <source>
        <dbReference type="ARBA" id="ARBA00022771"/>
    </source>
</evidence>
<dbReference type="InterPro" id="IPR032308">
    <property type="entry name" value="TDBD"/>
</dbReference>
<dbReference type="SUPFAM" id="SSF57903">
    <property type="entry name" value="FYVE/PHD zinc finger"/>
    <property type="match status" value="1"/>
</dbReference>